<feature type="region of interest" description="Disordered" evidence="2">
    <location>
        <begin position="101"/>
        <end position="201"/>
    </location>
</feature>
<name>U6MD44_EIMMA</name>
<keyword evidence="1" id="KW-0479">Metal-binding</keyword>
<dbReference type="VEuPathDB" id="ToxoDB:EMWEY_00046780"/>
<feature type="compositionally biased region" description="Low complexity" evidence="2">
    <location>
        <begin position="429"/>
        <end position="450"/>
    </location>
</feature>
<feature type="region of interest" description="Disordered" evidence="2">
    <location>
        <begin position="427"/>
        <end position="484"/>
    </location>
</feature>
<dbReference type="Gene3D" id="1.10.238.220">
    <property type="match status" value="1"/>
</dbReference>
<dbReference type="InterPro" id="IPR041534">
    <property type="entry name" value="EF-hand_13"/>
</dbReference>
<dbReference type="AlphaFoldDB" id="U6MD44"/>
<feature type="region of interest" description="Disordered" evidence="2">
    <location>
        <begin position="214"/>
        <end position="311"/>
    </location>
</feature>
<sequence>MGPPRGPSGAPSASNEQEENEGPNVHVSSSSNNNNSSSNGSSSSNSNSSSRDMLLQLLADEIMPQFFAHASMQHLVSLLQQHQHNPEALTQALQEEIYNWGKQEGPPLSTSGGPQSQKGPPGSSRGWRLSPRPFPGAPDGSPFRGLGQGPPSDGGLPRLSANWSPPLSPRRPRGPCASKEGPPALPACTQLTDTPHDEFVTPVGAPEEAVTEGAPLGALEGGSIEGGPLLEGAPNGSPLSLLHSKETNGAPYQYPALLSESDGETPAARGPPSWSAEGSSSKEIKEREREAPFSLHGEGPQWGAPIEHKGAPIGVSEEGRSVLTALRRAREERSLRAPIRIDEETEEALADAFRDTQEGMSLDEFRHKIVGPLLGLGPFLAGPLFRRIDTDDSGVVTLPKLKSYWRGRFVLKTKDPSLNDRVALPPLPTYGGPLTEIQEGPEGTVGAPEGTEGGPEGTGDSEASSGPEGTGTPRTPRGPAGAPVLSRGSIINFMGAIATRGHRIYPEDLRPWVLEVTHCAPDMAFLLDPQSEEYLEKYVDSVIARIMFYVDEDSKGWLSMRDLRRSHLVHVWCSLNPSVELSAIRKFFSYDHFYVLYCAFHELDEDDDFLLHRSDVRK</sequence>
<keyword evidence="5" id="KW-1185">Reference proteome</keyword>
<feature type="compositionally biased region" description="Low complexity" evidence="2">
    <location>
        <begin position="28"/>
        <end position="49"/>
    </location>
</feature>
<dbReference type="GO" id="GO:0046872">
    <property type="term" value="F:metal ion binding"/>
    <property type="evidence" value="ECO:0007669"/>
    <property type="project" value="UniProtKB-KW"/>
</dbReference>
<dbReference type="GeneID" id="25338664"/>
<feature type="compositionally biased region" description="Basic and acidic residues" evidence="2">
    <location>
        <begin position="280"/>
        <end position="291"/>
    </location>
</feature>
<dbReference type="Gene3D" id="1.10.238.10">
    <property type="entry name" value="EF-hand"/>
    <property type="match status" value="1"/>
</dbReference>
<dbReference type="Proteomes" id="UP000030763">
    <property type="component" value="Unassembled WGS sequence"/>
</dbReference>
<evidence type="ECO:0000259" key="3">
    <source>
        <dbReference type="Pfam" id="PF17958"/>
    </source>
</evidence>
<protein>
    <submittedName>
        <fullName evidence="4">Protein phosphatase 2A, putative</fullName>
    </submittedName>
</protein>
<evidence type="ECO:0000256" key="2">
    <source>
        <dbReference type="SAM" id="MobiDB-lite"/>
    </source>
</evidence>
<reference evidence="4" key="2">
    <citation type="submission" date="2013-10" db="EMBL/GenBank/DDBJ databases">
        <authorList>
            <person name="Aslett M."/>
        </authorList>
    </citation>
    <scope>NUCLEOTIDE SEQUENCE [LARGE SCALE GENOMIC DNA]</scope>
    <source>
        <strain evidence="4">Weybridge</strain>
    </source>
</reference>
<dbReference type="PANTHER" id="PTHR14095">
    <property type="entry name" value="PHOSPHATASE 2A REGULATORY SUBUNIT-RELATED"/>
    <property type="match status" value="1"/>
</dbReference>
<dbReference type="RefSeq" id="XP_013338606.1">
    <property type="nucleotide sequence ID" value="XM_013483152.1"/>
</dbReference>
<dbReference type="Pfam" id="PF17958">
    <property type="entry name" value="EF-hand_13"/>
    <property type="match status" value="1"/>
</dbReference>
<reference evidence="4" key="1">
    <citation type="submission" date="2013-10" db="EMBL/GenBank/DDBJ databases">
        <title>Genomic analysis of the causative agents of coccidiosis in chickens.</title>
        <authorList>
            <person name="Reid A.J."/>
            <person name="Blake D."/>
            <person name="Billington K."/>
            <person name="Browne H."/>
            <person name="Dunn M."/>
            <person name="Hung S."/>
            <person name="Kawahara F."/>
            <person name="Miranda-Saavedra D."/>
            <person name="Mourier T."/>
            <person name="Nagra H."/>
            <person name="Otto T.D."/>
            <person name="Rawlings N."/>
            <person name="Sanchez A."/>
            <person name="Sanders M."/>
            <person name="Subramaniam C."/>
            <person name="Tay Y."/>
            <person name="Dear P."/>
            <person name="Doerig C."/>
            <person name="Gruber A."/>
            <person name="Parkinson J."/>
            <person name="Shirley M."/>
            <person name="Wan K.L."/>
            <person name="Berriman M."/>
            <person name="Tomley F."/>
            <person name="Pain A."/>
        </authorList>
    </citation>
    <scope>NUCLEOTIDE SEQUENCE [LARGE SCALE GENOMIC DNA]</scope>
    <source>
        <strain evidence="4">Weybridge</strain>
    </source>
</reference>
<dbReference type="PANTHER" id="PTHR14095:SF0">
    <property type="entry name" value="MIP22305P"/>
    <property type="match status" value="1"/>
</dbReference>
<dbReference type="EMBL" id="HG722296">
    <property type="protein sequence ID" value="CDJ61956.1"/>
    <property type="molecule type" value="Genomic_DNA"/>
</dbReference>
<feature type="compositionally biased region" description="Low complexity" evidence="2">
    <location>
        <begin position="109"/>
        <end position="126"/>
    </location>
</feature>
<feature type="region of interest" description="Disordered" evidence="2">
    <location>
        <begin position="1"/>
        <end position="49"/>
    </location>
</feature>
<gene>
    <name evidence="4" type="ORF">EMWEY_00046780</name>
</gene>
<dbReference type="GO" id="GO:0019888">
    <property type="term" value="F:protein phosphatase regulator activity"/>
    <property type="evidence" value="ECO:0007669"/>
    <property type="project" value="TreeGrafter"/>
</dbReference>
<accession>U6MD44</accession>
<proteinExistence type="predicted"/>
<feature type="domain" description="PP2A regulatory subunit B'' EF-hand" evidence="3">
    <location>
        <begin position="504"/>
        <end position="572"/>
    </location>
</feature>
<evidence type="ECO:0000256" key="1">
    <source>
        <dbReference type="ARBA" id="ARBA00022723"/>
    </source>
</evidence>
<evidence type="ECO:0000313" key="4">
    <source>
        <dbReference type="EMBL" id="CDJ61956.1"/>
    </source>
</evidence>
<dbReference type="GO" id="GO:0000159">
    <property type="term" value="C:protein phosphatase type 2A complex"/>
    <property type="evidence" value="ECO:0007669"/>
    <property type="project" value="TreeGrafter"/>
</dbReference>
<evidence type="ECO:0000313" key="5">
    <source>
        <dbReference type="Proteomes" id="UP000030763"/>
    </source>
</evidence>
<organism evidence="4 5">
    <name type="scientific">Eimeria maxima</name>
    <name type="common">Coccidian parasite</name>
    <dbReference type="NCBI Taxonomy" id="5804"/>
    <lineage>
        <taxon>Eukaryota</taxon>
        <taxon>Sar</taxon>
        <taxon>Alveolata</taxon>
        <taxon>Apicomplexa</taxon>
        <taxon>Conoidasida</taxon>
        <taxon>Coccidia</taxon>
        <taxon>Eucoccidiorida</taxon>
        <taxon>Eimeriorina</taxon>
        <taxon>Eimeriidae</taxon>
        <taxon>Eimeria</taxon>
    </lineage>
</organism>
<dbReference type="OrthoDB" id="5586at2759"/>
<dbReference type="OMA" id="PCASKEG"/>